<dbReference type="GO" id="GO:0046872">
    <property type="term" value="F:metal ion binding"/>
    <property type="evidence" value="ECO:0007669"/>
    <property type="project" value="UniProtKB-UniRule"/>
</dbReference>
<proteinExistence type="inferred from homology"/>
<feature type="domain" description="Peptidase M3A/M3B catalytic" evidence="13">
    <location>
        <begin position="279"/>
        <end position="388"/>
    </location>
</feature>
<evidence type="ECO:0000256" key="6">
    <source>
        <dbReference type="ARBA" id="ARBA00022723"/>
    </source>
</evidence>
<evidence type="ECO:0000256" key="9">
    <source>
        <dbReference type="ARBA" id="ARBA00022946"/>
    </source>
</evidence>
<dbReference type="OrthoDB" id="17530at2759"/>
<evidence type="ECO:0000313" key="15">
    <source>
        <dbReference type="Proteomes" id="UP000269721"/>
    </source>
</evidence>
<dbReference type="GO" id="GO:0006627">
    <property type="term" value="P:protein processing involved in protein targeting to mitochondrion"/>
    <property type="evidence" value="ECO:0007669"/>
    <property type="project" value="TreeGrafter"/>
</dbReference>
<keyword evidence="6 12" id="KW-0479">Metal-binding</keyword>
<comment type="similarity">
    <text evidence="3 12">Belongs to the peptidase M3 family.</text>
</comment>
<dbReference type="PANTHER" id="PTHR11804:SF79">
    <property type="entry name" value="MITOCHONDRIAL INTERMEDIATE PEPTIDASE"/>
    <property type="match status" value="1"/>
</dbReference>
<evidence type="ECO:0000256" key="7">
    <source>
        <dbReference type="ARBA" id="ARBA00022801"/>
    </source>
</evidence>
<dbReference type="GO" id="GO:0005759">
    <property type="term" value="C:mitochondrial matrix"/>
    <property type="evidence" value="ECO:0007669"/>
    <property type="project" value="UniProtKB-SubCell"/>
</dbReference>
<keyword evidence="10 12" id="KW-0482">Metalloprotease</keyword>
<evidence type="ECO:0000256" key="5">
    <source>
        <dbReference type="ARBA" id="ARBA00022670"/>
    </source>
</evidence>
<evidence type="ECO:0000313" key="14">
    <source>
        <dbReference type="EMBL" id="RKO91028.1"/>
    </source>
</evidence>
<organism evidence="14 15">
    <name type="scientific">Blyttiomyces helicus</name>
    <dbReference type="NCBI Taxonomy" id="388810"/>
    <lineage>
        <taxon>Eukaryota</taxon>
        <taxon>Fungi</taxon>
        <taxon>Fungi incertae sedis</taxon>
        <taxon>Chytridiomycota</taxon>
        <taxon>Chytridiomycota incertae sedis</taxon>
        <taxon>Chytridiomycetes</taxon>
        <taxon>Chytridiomycetes incertae sedis</taxon>
        <taxon>Blyttiomyces</taxon>
    </lineage>
</organism>
<dbReference type="PANTHER" id="PTHR11804">
    <property type="entry name" value="PROTEASE M3 THIMET OLIGOPEPTIDASE-RELATED"/>
    <property type="match status" value="1"/>
</dbReference>
<dbReference type="InterPro" id="IPR045090">
    <property type="entry name" value="Pept_M3A_M3B"/>
</dbReference>
<reference evidence="15" key="1">
    <citation type="journal article" date="2018" name="Nat. Microbiol.">
        <title>Leveraging single-cell genomics to expand the fungal tree of life.</title>
        <authorList>
            <person name="Ahrendt S.R."/>
            <person name="Quandt C.A."/>
            <person name="Ciobanu D."/>
            <person name="Clum A."/>
            <person name="Salamov A."/>
            <person name="Andreopoulos B."/>
            <person name="Cheng J.F."/>
            <person name="Woyke T."/>
            <person name="Pelin A."/>
            <person name="Henrissat B."/>
            <person name="Reynolds N.K."/>
            <person name="Benny G.L."/>
            <person name="Smith M.E."/>
            <person name="James T.Y."/>
            <person name="Grigoriev I.V."/>
        </authorList>
    </citation>
    <scope>NUCLEOTIDE SEQUENCE [LARGE SCALE GENOMIC DNA]</scope>
</reference>
<evidence type="ECO:0000256" key="11">
    <source>
        <dbReference type="ARBA" id="ARBA00023128"/>
    </source>
</evidence>
<feature type="domain" description="Peptidase M3A/M3B catalytic" evidence="13">
    <location>
        <begin position="418"/>
        <end position="766"/>
    </location>
</feature>
<dbReference type="Gene3D" id="1.10.1370.10">
    <property type="entry name" value="Neurolysin, domain 3"/>
    <property type="match status" value="1"/>
</dbReference>
<keyword evidence="7 12" id="KW-0378">Hydrolase</keyword>
<dbReference type="GO" id="GO:0006518">
    <property type="term" value="P:peptide metabolic process"/>
    <property type="evidence" value="ECO:0007669"/>
    <property type="project" value="TreeGrafter"/>
</dbReference>
<dbReference type="InterPro" id="IPR024079">
    <property type="entry name" value="MetalloPept_cat_dom_sf"/>
</dbReference>
<evidence type="ECO:0000256" key="2">
    <source>
        <dbReference type="ARBA" id="ARBA00004305"/>
    </source>
</evidence>
<keyword evidence="11" id="KW-0496">Mitochondrion</keyword>
<evidence type="ECO:0000256" key="12">
    <source>
        <dbReference type="RuleBase" id="RU003435"/>
    </source>
</evidence>
<evidence type="ECO:0000259" key="13">
    <source>
        <dbReference type="Pfam" id="PF01432"/>
    </source>
</evidence>
<gene>
    <name evidence="14" type="ORF">BDK51DRAFT_35907</name>
</gene>
<protein>
    <recommendedName>
        <fullName evidence="4">mitochondrial intermediate peptidase</fullName>
        <ecNumber evidence="4">3.4.24.59</ecNumber>
    </recommendedName>
</protein>
<comment type="catalytic activity">
    <reaction evidence="1">
        <text>Release of an N-terminal octapeptide as second stage of processing of some proteins imported into the mitochondrion.</text>
        <dbReference type="EC" id="3.4.24.59"/>
    </reaction>
</comment>
<dbReference type="Gene3D" id="3.40.390.10">
    <property type="entry name" value="Collagenase (Catalytic Domain)"/>
    <property type="match status" value="1"/>
</dbReference>
<keyword evidence="9" id="KW-0809">Transit peptide</keyword>
<name>A0A4P9WHW5_9FUNG</name>
<evidence type="ECO:0000256" key="8">
    <source>
        <dbReference type="ARBA" id="ARBA00022833"/>
    </source>
</evidence>
<evidence type="ECO:0000256" key="3">
    <source>
        <dbReference type="ARBA" id="ARBA00006040"/>
    </source>
</evidence>
<keyword evidence="15" id="KW-1185">Reference proteome</keyword>
<accession>A0A4P9WHW5</accession>
<dbReference type="InterPro" id="IPR033851">
    <property type="entry name" value="M3A_MIP"/>
</dbReference>
<dbReference type="AlphaFoldDB" id="A0A4P9WHW5"/>
<keyword evidence="5 12" id="KW-0645">Protease</keyword>
<sequence>MLPENVNAILALLARRLDPIGLGSGSFEAALTVDERTVGLNVRRDVGEVVDGGKVGTATLRNVGPATGLFGYTALSSPAGFVKAAHAAASEVARLADLVCTARDPADVRRTVKRLDRLSDVLCSVVDAAELVRNVHPDPKHVDAANEAHSILSSLLNQLNTHQGLYAALVRVFETPSILSSLSTEELRVAQLLKADFEKSGIHLPDASRRRFVELSDRILNLGHRMVLSAHPSVDSVTIDDPHTKLQGLSRPLIESMTGRTGRRAVVRTGSSSAFAVLRMARDEAVRKSVYVANNSGSEEQIGRLEEMLVVRGQLAQMLGKESFAELSLGDKMVESPENVMAFLESLAEAHQPKVLEEISRLQELKRIHTNHKGPAPPVINAWDRYYYGQFISPGAAIAPPGSTDPFHSTPSPASATRDSLASYFTTGATFEGLSTLFSSLYGVTFRPAQVAPGETWHEDVRKLEVVHETEGLLGIIYCDLFIRERDGGGPPARKYECPAHFTVGCLRRIDDDEVENRQGADELLRASRFKQVKVGNEVRTYQLPVVVLVTSFMRPEGETRPGLLSLSEVETLFHEMGHAMHSVLARTNFQHIAGTRVPMDFVEVPSTLMEYFARSPAVLSTFARHYQTGDPLPPALLAARRPQYSPLETHNQLQMALLDQQYHSRIALSPTFSSTQTLRDLHTRMGGGIPFAEGTAWQVQFSHLFSYGASYYSYFWSRRWVLRIWRELFEGREGNWREGGEKVREELLAHGGGRDPWVGLERVGVVREGEREGRVKGRLEDLGY</sequence>
<dbReference type="CDD" id="cd06457">
    <property type="entry name" value="M3A_MIP"/>
    <property type="match status" value="1"/>
</dbReference>
<dbReference type="Pfam" id="PF01432">
    <property type="entry name" value="Peptidase_M3"/>
    <property type="match status" value="2"/>
</dbReference>
<keyword evidence="8 12" id="KW-0862">Zinc</keyword>
<dbReference type="InterPro" id="IPR001567">
    <property type="entry name" value="Pept_M3A_M3B_dom"/>
</dbReference>
<dbReference type="GO" id="GO:0004222">
    <property type="term" value="F:metalloendopeptidase activity"/>
    <property type="evidence" value="ECO:0007669"/>
    <property type="project" value="UniProtKB-EC"/>
</dbReference>
<dbReference type="Proteomes" id="UP000269721">
    <property type="component" value="Unassembled WGS sequence"/>
</dbReference>
<evidence type="ECO:0000256" key="10">
    <source>
        <dbReference type="ARBA" id="ARBA00023049"/>
    </source>
</evidence>
<dbReference type="InterPro" id="IPR024077">
    <property type="entry name" value="Neurolysin/TOP_dom2"/>
</dbReference>
<evidence type="ECO:0000256" key="4">
    <source>
        <dbReference type="ARBA" id="ARBA00012441"/>
    </source>
</evidence>
<dbReference type="EC" id="3.4.24.59" evidence="4"/>
<comment type="subcellular location">
    <subcellularLocation>
        <location evidence="2">Mitochondrion matrix</location>
    </subcellularLocation>
</comment>
<comment type="cofactor">
    <cofactor evidence="12">
        <name>Zn(2+)</name>
        <dbReference type="ChEBI" id="CHEBI:29105"/>
    </cofactor>
    <text evidence="12">Binds 1 zinc ion.</text>
</comment>
<dbReference type="SUPFAM" id="SSF55486">
    <property type="entry name" value="Metalloproteases ('zincins'), catalytic domain"/>
    <property type="match status" value="1"/>
</dbReference>
<evidence type="ECO:0000256" key="1">
    <source>
        <dbReference type="ARBA" id="ARBA00000436"/>
    </source>
</evidence>
<dbReference type="EMBL" id="KZ995263">
    <property type="protein sequence ID" value="RKO91028.1"/>
    <property type="molecule type" value="Genomic_DNA"/>
</dbReference>